<feature type="domain" description="VOC" evidence="2">
    <location>
        <begin position="157"/>
        <end position="276"/>
    </location>
</feature>
<dbReference type="EMBL" id="PVNS01000005">
    <property type="protein sequence ID" value="PRO66048.1"/>
    <property type="molecule type" value="Genomic_DNA"/>
</dbReference>
<feature type="region of interest" description="Disordered" evidence="1">
    <location>
        <begin position="298"/>
        <end position="327"/>
    </location>
</feature>
<organism evidence="3 4">
    <name type="scientific">Alkalicoccus urumqiensis</name>
    <name type="common">Bacillus urumqiensis</name>
    <dbReference type="NCBI Taxonomy" id="1548213"/>
    <lineage>
        <taxon>Bacteria</taxon>
        <taxon>Bacillati</taxon>
        <taxon>Bacillota</taxon>
        <taxon>Bacilli</taxon>
        <taxon>Bacillales</taxon>
        <taxon>Bacillaceae</taxon>
        <taxon>Alkalicoccus</taxon>
    </lineage>
</organism>
<keyword evidence="3" id="KW-0223">Dioxygenase</keyword>
<accession>A0A2P6MIF8</accession>
<dbReference type="SUPFAM" id="SSF54593">
    <property type="entry name" value="Glyoxalase/Bleomycin resistance protein/Dihydroxybiphenyl dioxygenase"/>
    <property type="match status" value="1"/>
</dbReference>
<dbReference type="OrthoDB" id="9785698at2"/>
<dbReference type="CDD" id="cd08347">
    <property type="entry name" value="PcpA_C_like"/>
    <property type="match status" value="1"/>
</dbReference>
<name>A0A2P6MIF8_ALKUR</name>
<dbReference type="AlphaFoldDB" id="A0A2P6MIF8"/>
<evidence type="ECO:0000256" key="1">
    <source>
        <dbReference type="SAM" id="MobiDB-lite"/>
    </source>
</evidence>
<dbReference type="PANTHER" id="PTHR36110">
    <property type="entry name" value="RING-CLEAVING DIOXYGENASE MHQE-RELATED"/>
    <property type="match status" value="1"/>
</dbReference>
<comment type="caution">
    <text evidence="3">The sequence shown here is derived from an EMBL/GenBank/DDBJ whole genome shotgun (WGS) entry which is preliminary data.</text>
</comment>
<dbReference type="InterPro" id="IPR052537">
    <property type="entry name" value="Extradiol_RC_dioxygenase"/>
</dbReference>
<keyword evidence="3" id="KW-0560">Oxidoreductase</keyword>
<dbReference type="InterPro" id="IPR037523">
    <property type="entry name" value="VOC_core"/>
</dbReference>
<evidence type="ECO:0000313" key="3">
    <source>
        <dbReference type="EMBL" id="PRO66048.1"/>
    </source>
</evidence>
<dbReference type="PROSITE" id="PS51819">
    <property type="entry name" value="VOC"/>
    <property type="match status" value="2"/>
</dbReference>
<dbReference type="RefSeq" id="WP_105958732.1">
    <property type="nucleotide sequence ID" value="NZ_PVNS01000005.1"/>
</dbReference>
<feature type="compositionally biased region" description="Basic and acidic residues" evidence="1">
    <location>
        <begin position="300"/>
        <end position="314"/>
    </location>
</feature>
<keyword evidence="4" id="KW-1185">Reference proteome</keyword>
<sequence length="327" mass="37202">MEGLKGLHHVTAITSSAEKNYEFFTYVLGMRLVKKTVNQDDIQTYHLFFADDKGSAGTDMTFFDFPGIPKGTHGTNELYKTGFRVPGDEALDYWVKRFDRLDVRHHGIKTVFGRKTLSFEDFDEQQYMLISDEGNEGVPAGTPWQDGPIPLEYAITGLGPMHIRIEPFDGFKEILEKAYGFREIDADGSLHLFEVGEGGNGARLIVEKNVVLPPAQQGYGTVHHMAFRVSDRNVLEQWIEHLTNLGFQTSGYVNRFYFESLYARSGPQILFELATDGPGFMDDEPYETLGEKLALPPKLEPQREEIENHVRPIDTVRSTKTFEKEYE</sequence>
<protein>
    <submittedName>
        <fullName evidence="3">Ring-cleaving dioxygenase</fullName>
    </submittedName>
</protein>
<evidence type="ECO:0000313" key="4">
    <source>
        <dbReference type="Proteomes" id="UP000243650"/>
    </source>
</evidence>
<dbReference type="Gene3D" id="3.10.180.10">
    <property type="entry name" value="2,3-Dihydroxybiphenyl 1,2-Dioxygenase, domain 1"/>
    <property type="match status" value="2"/>
</dbReference>
<dbReference type="InterPro" id="IPR004360">
    <property type="entry name" value="Glyas_Fos-R_dOase_dom"/>
</dbReference>
<evidence type="ECO:0000259" key="2">
    <source>
        <dbReference type="PROSITE" id="PS51819"/>
    </source>
</evidence>
<reference evidence="3 4" key="1">
    <citation type="submission" date="2018-03" db="EMBL/GenBank/DDBJ databases">
        <title>Bacillus urumqiensis sp. nov., a moderately haloalkaliphilic bacterium isolated from a salt lake.</title>
        <authorList>
            <person name="Zhao B."/>
            <person name="Liao Z."/>
        </authorList>
    </citation>
    <scope>NUCLEOTIDE SEQUENCE [LARGE SCALE GENOMIC DNA]</scope>
    <source>
        <strain evidence="3 4">BZ-SZ-XJ18</strain>
    </source>
</reference>
<dbReference type="Pfam" id="PF00903">
    <property type="entry name" value="Glyoxalase"/>
    <property type="match status" value="1"/>
</dbReference>
<proteinExistence type="predicted"/>
<dbReference type="GO" id="GO:0051213">
    <property type="term" value="F:dioxygenase activity"/>
    <property type="evidence" value="ECO:0007669"/>
    <property type="project" value="UniProtKB-KW"/>
</dbReference>
<gene>
    <name evidence="3" type="ORF">C6I21_07035</name>
</gene>
<dbReference type="PANTHER" id="PTHR36110:SF3">
    <property type="entry name" value="VOC DOMAIN-CONTAINING PROTEIN"/>
    <property type="match status" value="1"/>
</dbReference>
<dbReference type="InterPro" id="IPR029068">
    <property type="entry name" value="Glyas_Bleomycin-R_OHBP_Dase"/>
</dbReference>
<feature type="domain" description="VOC" evidence="2">
    <location>
        <begin position="6"/>
        <end position="132"/>
    </location>
</feature>
<dbReference type="Proteomes" id="UP000243650">
    <property type="component" value="Unassembled WGS sequence"/>
</dbReference>